<evidence type="ECO:0000256" key="6">
    <source>
        <dbReference type="SAM" id="SignalP"/>
    </source>
</evidence>
<dbReference type="AlphaFoldDB" id="A0AAF3EZ89"/>
<dbReference type="PANTHER" id="PTHR46706:SF12">
    <property type="entry name" value="PROTEIN QUA-1-RELATED"/>
    <property type="match status" value="1"/>
</dbReference>
<sequence length="496" mass="54657">MIFLLIASSLIGTLAAGTCGGSGIPFRFEVLPSGQPVLGCASPQCFGSENGGRDVLHDSHFNAGPDGEDGFFRDGDLERVRARYRDASSQQAECPSGFGSSSCTGSLSWVGGFMANDDGQLSLQCCHYEGLRFGNEVGRPVVRAGEVYSGGEVLRDGRQTGFDLITNIKKIDIEDEGVAYELTVTRMNCLPDPPEIDNEVNFNPEQDIGRILEKEAEDSMAGVPIEDLSPLKEESQVRKSPAGYSAPNTYQQPPPPQQQPQTVEREQYVQVGEQVVPIQSPGYYYPVSSGIPACFSGDTMVETPSGFKRMDELKVGDFVLTTEQNTATFTKVETWLHRLPSTTASFIKIQTENAHTLKLTPQHFIYKVDCSRLSFNTEMIFAEDIRVGDCLYTLGADRNLLSTKVQSVSVVRERGVYAPMTNSGDLFVNDIYASCHNVVKANTLSHTFLHLADNVNQVIRSLFQKHHDIQDETSGHLPPSTEFFLKMIEYIIPHKI</sequence>
<keyword evidence="2" id="KW-0217">Developmental protein</keyword>
<name>A0AAF3EZ89_9BILA</name>
<feature type="domain" description="Hint" evidence="7">
    <location>
        <begin position="397"/>
        <end position="441"/>
    </location>
</feature>
<protein>
    <submittedName>
        <fullName evidence="10">Uncharacterized protein</fullName>
    </submittedName>
</protein>
<evidence type="ECO:0000256" key="5">
    <source>
        <dbReference type="SAM" id="MobiDB-lite"/>
    </source>
</evidence>
<dbReference type="InterPro" id="IPR006141">
    <property type="entry name" value="Intein_N"/>
</dbReference>
<feature type="region of interest" description="Disordered" evidence="5">
    <location>
        <begin position="217"/>
        <end position="265"/>
    </location>
</feature>
<proteinExistence type="predicted"/>
<evidence type="ECO:0000256" key="2">
    <source>
        <dbReference type="ARBA" id="ARBA00022473"/>
    </source>
</evidence>
<dbReference type="SMART" id="SM00305">
    <property type="entry name" value="HintC"/>
    <property type="match status" value="1"/>
</dbReference>
<feature type="domain" description="Hint" evidence="8">
    <location>
        <begin position="292"/>
        <end position="395"/>
    </location>
</feature>
<dbReference type="GO" id="GO:0016540">
    <property type="term" value="P:protein autoprocessing"/>
    <property type="evidence" value="ECO:0007669"/>
    <property type="project" value="InterPro"/>
</dbReference>
<dbReference type="Proteomes" id="UP000887575">
    <property type="component" value="Unassembled WGS sequence"/>
</dbReference>
<evidence type="ECO:0000313" key="9">
    <source>
        <dbReference type="Proteomes" id="UP000887575"/>
    </source>
</evidence>
<dbReference type="GO" id="GO:0005576">
    <property type="term" value="C:extracellular region"/>
    <property type="evidence" value="ECO:0007669"/>
    <property type="project" value="UniProtKB-SubCell"/>
</dbReference>
<dbReference type="CDD" id="cd00081">
    <property type="entry name" value="Hint"/>
    <property type="match status" value="1"/>
</dbReference>
<dbReference type="InterPro" id="IPR003586">
    <property type="entry name" value="Hint_dom_C"/>
</dbReference>
<evidence type="ECO:0000259" key="7">
    <source>
        <dbReference type="SMART" id="SM00305"/>
    </source>
</evidence>
<dbReference type="InterPro" id="IPR052140">
    <property type="entry name" value="Dev_Signal_Hedgehog-like"/>
</dbReference>
<reference evidence="10" key="1">
    <citation type="submission" date="2024-02" db="UniProtKB">
        <authorList>
            <consortium name="WormBaseParasite"/>
        </authorList>
    </citation>
    <scope>IDENTIFICATION</scope>
</reference>
<dbReference type="SUPFAM" id="SSF51294">
    <property type="entry name" value="Hedgehog/intein (Hint) domain"/>
    <property type="match status" value="1"/>
</dbReference>
<organism evidence="9 10">
    <name type="scientific">Mesorhabditis belari</name>
    <dbReference type="NCBI Taxonomy" id="2138241"/>
    <lineage>
        <taxon>Eukaryota</taxon>
        <taxon>Metazoa</taxon>
        <taxon>Ecdysozoa</taxon>
        <taxon>Nematoda</taxon>
        <taxon>Chromadorea</taxon>
        <taxon>Rhabditida</taxon>
        <taxon>Rhabditina</taxon>
        <taxon>Rhabditomorpha</taxon>
        <taxon>Rhabditoidea</taxon>
        <taxon>Rhabditidae</taxon>
        <taxon>Mesorhabditinae</taxon>
        <taxon>Mesorhabditis</taxon>
    </lineage>
</organism>
<feature type="chain" id="PRO_5041949394" evidence="6">
    <location>
        <begin position="17"/>
        <end position="496"/>
    </location>
</feature>
<evidence type="ECO:0000259" key="8">
    <source>
        <dbReference type="SMART" id="SM00306"/>
    </source>
</evidence>
<evidence type="ECO:0000256" key="3">
    <source>
        <dbReference type="ARBA" id="ARBA00022525"/>
    </source>
</evidence>
<dbReference type="WBParaSite" id="MBELARI_LOCUS19534.2">
    <property type="protein sequence ID" value="MBELARI_LOCUS19534.2"/>
    <property type="gene ID" value="MBELARI_LOCUS19534"/>
</dbReference>
<keyword evidence="9" id="KW-1185">Reference proteome</keyword>
<dbReference type="PANTHER" id="PTHR46706">
    <property type="entry name" value="PROTEIN QUA-1-RELATED"/>
    <property type="match status" value="1"/>
</dbReference>
<evidence type="ECO:0000256" key="4">
    <source>
        <dbReference type="ARBA" id="ARBA00022729"/>
    </source>
</evidence>
<keyword evidence="3" id="KW-0964">Secreted</keyword>
<dbReference type="InterPro" id="IPR003587">
    <property type="entry name" value="Hint_dom_N"/>
</dbReference>
<accession>A0AAF3EZ89</accession>
<dbReference type="InterPro" id="IPR036844">
    <property type="entry name" value="Hint_dom_sf"/>
</dbReference>
<dbReference type="Gene3D" id="2.170.16.10">
    <property type="entry name" value="Hedgehog/Intein (Hint) domain"/>
    <property type="match status" value="1"/>
</dbReference>
<dbReference type="SMART" id="SM00306">
    <property type="entry name" value="HintN"/>
    <property type="match status" value="1"/>
</dbReference>
<dbReference type="PROSITE" id="PS50817">
    <property type="entry name" value="INTEIN_N_TER"/>
    <property type="match status" value="1"/>
</dbReference>
<comment type="subcellular location">
    <subcellularLocation>
        <location evidence="1">Secreted</location>
    </subcellularLocation>
</comment>
<keyword evidence="4 6" id="KW-0732">Signal</keyword>
<dbReference type="InterPro" id="IPR001767">
    <property type="entry name" value="Hedgehog_Hint"/>
</dbReference>
<dbReference type="GO" id="GO:0016539">
    <property type="term" value="P:intein-mediated protein splicing"/>
    <property type="evidence" value="ECO:0007669"/>
    <property type="project" value="InterPro"/>
</dbReference>
<evidence type="ECO:0000313" key="10">
    <source>
        <dbReference type="WBParaSite" id="MBELARI_LOCUS19534.2"/>
    </source>
</evidence>
<evidence type="ECO:0000256" key="1">
    <source>
        <dbReference type="ARBA" id="ARBA00004613"/>
    </source>
</evidence>
<feature type="signal peptide" evidence="6">
    <location>
        <begin position="1"/>
        <end position="16"/>
    </location>
</feature>
<dbReference type="Pfam" id="PF01079">
    <property type="entry name" value="Hint"/>
    <property type="match status" value="1"/>
</dbReference>